<dbReference type="InterPro" id="IPR042255">
    <property type="entry name" value="EutC_N"/>
</dbReference>
<dbReference type="KEGG" id="pstg:E8M01_12930"/>
<accession>A0A4D7B210</accession>
<name>A0A4D7B210_9HYPH</name>
<keyword evidence="1 5" id="KW-0846">Cobalamin</keyword>
<dbReference type="RefSeq" id="WP_136960492.1">
    <property type="nucleotide sequence ID" value="NZ_CP039690.1"/>
</dbReference>
<dbReference type="GO" id="GO:0009350">
    <property type="term" value="C:ethanolamine ammonia-lyase complex"/>
    <property type="evidence" value="ECO:0007669"/>
    <property type="project" value="UniProtKB-UniRule"/>
</dbReference>
<feature type="binding site" evidence="5">
    <location>
        <position position="202"/>
    </location>
    <ligand>
        <name>adenosylcob(III)alamin</name>
        <dbReference type="ChEBI" id="CHEBI:18408"/>
    </ligand>
</feature>
<evidence type="ECO:0000313" key="7">
    <source>
        <dbReference type="Proteomes" id="UP000298781"/>
    </source>
</evidence>
<evidence type="ECO:0000313" key="6">
    <source>
        <dbReference type="EMBL" id="QCI65043.1"/>
    </source>
</evidence>
<protein>
    <recommendedName>
        <fullName evidence="5">Ethanolamine ammonia-lyase small subunit</fullName>
        <shortName evidence="5">EAL small subunit</shortName>
        <ecNumber evidence="5">4.3.1.7</ecNumber>
    </recommendedName>
</protein>
<proteinExistence type="inferred from homology"/>
<dbReference type="GO" id="GO:0006520">
    <property type="term" value="P:amino acid metabolic process"/>
    <property type="evidence" value="ECO:0007669"/>
    <property type="project" value="InterPro"/>
</dbReference>
<dbReference type="Gene3D" id="3.40.50.11240">
    <property type="entry name" value="Ethanolamine ammonia-lyase light chain (EutC)"/>
    <property type="match status" value="1"/>
</dbReference>
<dbReference type="InterPro" id="IPR042251">
    <property type="entry name" value="EutC_C"/>
</dbReference>
<dbReference type="OrthoDB" id="114248at2"/>
<dbReference type="PANTHER" id="PTHR39330">
    <property type="entry name" value="ETHANOLAMINE AMMONIA-LYASE LIGHT CHAIN"/>
    <property type="match status" value="1"/>
</dbReference>
<dbReference type="Proteomes" id="UP000298781">
    <property type="component" value="Chromosome"/>
</dbReference>
<evidence type="ECO:0000256" key="4">
    <source>
        <dbReference type="ARBA" id="ARBA00024446"/>
    </source>
</evidence>
<dbReference type="PIRSF" id="PIRSF018982">
    <property type="entry name" value="EutC"/>
    <property type="match status" value="1"/>
</dbReference>
<dbReference type="AlphaFoldDB" id="A0A4D7B210"/>
<evidence type="ECO:0000256" key="1">
    <source>
        <dbReference type="ARBA" id="ARBA00022628"/>
    </source>
</evidence>
<dbReference type="GO" id="GO:0046336">
    <property type="term" value="P:ethanolamine catabolic process"/>
    <property type="evidence" value="ECO:0007669"/>
    <property type="project" value="UniProtKB-UniRule"/>
</dbReference>
<sequence>MTRDPWSHLASRTPARIAIGRAGGSLPTSEVLAFALAHAKARDAVHATFDPERIAAGLGDLGLAAVTVESLARDRAAYLRRPDWGRALAETSRSRLAACAEAPGDLVIVIADGLSATAVETNALALVGALLPRLASAGIAIGPVVVATGARVALGDAVAAELGARAVLVLIGERPGLSSPDSLGAYLTFDARPGRNDAERNCVSNIRAGGLAVELAAFKLSWLAAEAFRRQLTGISLKDESDLLLAPGGAPPGLAGQG</sequence>
<comment type="pathway">
    <text evidence="5">Amine and polyamine degradation; ethanolamine degradation.</text>
</comment>
<dbReference type="GO" id="GO:0008851">
    <property type="term" value="F:ethanolamine ammonia-lyase activity"/>
    <property type="evidence" value="ECO:0007669"/>
    <property type="project" value="UniProtKB-UniRule"/>
</dbReference>
<dbReference type="GO" id="GO:0031419">
    <property type="term" value="F:cobalamin binding"/>
    <property type="evidence" value="ECO:0007669"/>
    <property type="project" value="UniProtKB-UniRule"/>
</dbReference>
<organism evidence="6 7">
    <name type="scientific">Phreatobacter stygius</name>
    <dbReference type="NCBI Taxonomy" id="1940610"/>
    <lineage>
        <taxon>Bacteria</taxon>
        <taxon>Pseudomonadati</taxon>
        <taxon>Pseudomonadota</taxon>
        <taxon>Alphaproteobacteria</taxon>
        <taxon>Hyphomicrobiales</taxon>
        <taxon>Phreatobacteraceae</taxon>
        <taxon>Phreatobacter</taxon>
    </lineage>
</organism>
<feature type="binding site" evidence="5">
    <location>
        <position position="152"/>
    </location>
    <ligand>
        <name>adenosylcob(III)alamin</name>
        <dbReference type="ChEBI" id="CHEBI:18408"/>
    </ligand>
</feature>
<dbReference type="Pfam" id="PF05985">
    <property type="entry name" value="EutC"/>
    <property type="match status" value="1"/>
</dbReference>
<keyword evidence="4 5" id="KW-1283">Bacterial microcompartment</keyword>
<dbReference type="PANTHER" id="PTHR39330:SF1">
    <property type="entry name" value="ETHANOLAMINE AMMONIA-LYASE SMALL SUBUNIT"/>
    <property type="match status" value="1"/>
</dbReference>
<comment type="function">
    <text evidence="5">Catalyzes the deamination of various vicinal amino-alcohols to oxo compounds. Allows this organism to utilize ethanolamine as the sole source of nitrogen and carbon in the presence of external vitamin B12.</text>
</comment>
<dbReference type="HAMAP" id="MF_00601">
    <property type="entry name" value="EutC"/>
    <property type="match status" value="1"/>
</dbReference>
<dbReference type="Gene3D" id="1.10.30.40">
    <property type="entry name" value="Ethanolamine ammonia-lyase light chain (EutC), N-terminal domain"/>
    <property type="match status" value="1"/>
</dbReference>
<dbReference type="UniPathway" id="UPA00560"/>
<comment type="subcellular location">
    <subcellularLocation>
        <location evidence="5">Bacterial microcompartment</location>
    </subcellularLocation>
</comment>
<gene>
    <name evidence="5" type="primary">eutC</name>
    <name evidence="6" type="ORF">E8M01_12930</name>
</gene>
<comment type="catalytic activity">
    <reaction evidence="5">
        <text>ethanolamine = acetaldehyde + NH4(+)</text>
        <dbReference type="Rhea" id="RHEA:15313"/>
        <dbReference type="ChEBI" id="CHEBI:15343"/>
        <dbReference type="ChEBI" id="CHEBI:28938"/>
        <dbReference type="ChEBI" id="CHEBI:57603"/>
        <dbReference type="EC" id="4.3.1.7"/>
    </reaction>
</comment>
<dbReference type="NCBIfam" id="NF003971">
    <property type="entry name" value="PRK05465.1"/>
    <property type="match status" value="1"/>
</dbReference>
<dbReference type="EMBL" id="CP039690">
    <property type="protein sequence ID" value="QCI65043.1"/>
    <property type="molecule type" value="Genomic_DNA"/>
</dbReference>
<comment type="similarity">
    <text evidence="5">Belongs to the EutC family.</text>
</comment>
<dbReference type="InterPro" id="IPR009246">
    <property type="entry name" value="EutC"/>
</dbReference>
<comment type="subunit">
    <text evidence="5">The basic unit is a heterodimer which dimerizes to form tetramers. The heterotetramers trimerize; 6 large subunits form a core ring with 6 small subunits projecting outwards.</text>
</comment>
<evidence type="ECO:0000256" key="2">
    <source>
        <dbReference type="ARBA" id="ARBA00023239"/>
    </source>
</evidence>
<evidence type="ECO:0000256" key="3">
    <source>
        <dbReference type="ARBA" id="ARBA00023285"/>
    </source>
</evidence>
<comment type="cofactor">
    <cofactor evidence="5">
        <name>adenosylcob(III)alamin</name>
        <dbReference type="ChEBI" id="CHEBI:18408"/>
    </cofactor>
    <text evidence="5">Binds between the large and small subunits.</text>
</comment>
<reference evidence="6 7" key="1">
    <citation type="submission" date="2019-04" db="EMBL/GenBank/DDBJ databases">
        <title>Phreatobacter aquaticus sp. nov.</title>
        <authorList>
            <person name="Choi A."/>
        </authorList>
    </citation>
    <scope>NUCLEOTIDE SEQUENCE [LARGE SCALE GENOMIC DNA]</scope>
    <source>
        <strain evidence="6 7">KCTC 52518</strain>
    </source>
</reference>
<keyword evidence="2 5" id="KW-0456">Lyase</keyword>
<dbReference type="GO" id="GO:0031471">
    <property type="term" value="C:ethanolamine degradation polyhedral organelle"/>
    <property type="evidence" value="ECO:0007669"/>
    <property type="project" value="UniProtKB-UniRule"/>
</dbReference>
<keyword evidence="7" id="KW-1185">Reference proteome</keyword>
<keyword evidence="3 5" id="KW-0170">Cobalt</keyword>
<dbReference type="EC" id="4.3.1.7" evidence="5"/>
<feature type="binding site" evidence="5">
    <location>
        <position position="173"/>
    </location>
    <ligand>
        <name>adenosylcob(III)alamin</name>
        <dbReference type="ChEBI" id="CHEBI:18408"/>
    </ligand>
</feature>
<evidence type="ECO:0000256" key="5">
    <source>
        <dbReference type="HAMAP-Rule" id="MF_00601"/>
    </source>
</evidence>